<proteinExistence type="inferred from homology"/>
<protein>
    <recommendedName>
        <fullName evidence="2">Anhydro-N-acetylmuramic acid kinase</fullName>
        <ecNumber evidence="2">2.7.1.170</ecNumber>
    </recommendedName>
    <alternativeName>
        <fullName evidence="2">AnhMurNAc kinase</fullName>
    </alternativeName>
</protein>
<feature type="binding site" evidence="2">
    <location>
        <begin position="11"/>
        <end position="18"/>
    </location>
    <ligand>
        <name>ATP</name>
        <dbReference type="ChEBI" id="CHEBI:30616"/>
    </ligand>
</feature>
<evidence type="ECO:0000256" key="1">
    <source>
        <dbReference type="ARBA" id="ARBA00023277"/>
    </source>
</evidence>
<accession>A0ABU5NB94</accession>
<organism evidence="3 4">
    <name type="scientific">Candidatus Megaera venefica</name>
    <dbReference type="NCBI Taxonomy" id="2055910"/>
    <lineage>
        <taxon>Bacteria</taxon>
        <taxon>Pseudomonadati</taxon>
        <taxon>Pseudomonadota</taxon>
        <taxon>Alphaproteobacteria</taxon>
        <taxon>Rickettsiales</taxon>
        <taxon>Rickettsiaceae</taxon>
        <taxon>Candidatus Megaera</taxon>
    </lineage>
</organism>
<keyword evidence="2" id="KW-0808">Transferase</keyword>
<dbReference type="PANTHER" id="PTHR30605:SF0">
    <property type="entry name" value="ANHYDRO-N-ACETYLMURAMIC ACID KINASE"/>
    <property type="match status" value="1"/>
</dbReference>
<dbReference type="Gene3D" id="3.30.420.40">
    <property type="match status" value="2"/>
</dbReference>
<comment type="pathway">
    <text evidence="2">Cell wall biogenesis; peptidoglycan recycling.</text>
</comment>
<sequence>MSELFIGYMSGTSCDGVDASLVRTDGQTKFAVIANAHLPYPSEFKFDLKQLCSQLAPSLEIERKLTEFHIEITAQLLKQTKYSSSDIKALGFHGQTIFHKPESQLTWQIGNPHLLAQGAGIDVVHDFRRRDISLGGQGAPLVPIFHKLLMQNQKLPVAVINIGGVANITYIGKENDIIAFDTGPGNALIDDAMKKYFSKDYDKNGEIASQGQIDESVINELLVDEYFKRPYPKSLDRNSFRYVMDVLTGRDPKDIIATLTYITCASIVRAIELLPTIPGSIFLCGGGSKNKQIVKWVELVLLTKGFKCKVENISTIGNLDPDYVESQAFAYLAARFFKNLPSAFPTTTAAIRENICGCLVSR</sequence>
<dbReference type="GO" id="GO:0016301">
    <property type="term" value="F:kinase activity"/>
    <property type="evidence" value="ECO:0007669"/>
    <property type="project" value="UniProtKB-KW"/>
</dbReference>
<comment type="caution">
    <text evidence="3">The sequence shown here is derived from an EMBL/GenBank/DDBJ whole genome shotgun (WGS) entry which is preliminary data.</text>
</comment>
<reference evidence="3 4" key="1">
    <citation type="submission" date="2023-03" db="EMBL/GenBank/DDBJ databases">
        <title>Host association and intracellularity evolved multiple times independently in the Rickettsiales.</title>
        <authorList>
            <person name="Castelli M."/>
            <person name="Nardi T."/>
            <person name="Gammuto L."/>
            <person name="Bellinzona G."/>
            <person name="Sabaneyeva E."/>
            <person name="Potekhin A."/>
            <person name="Serra V."/>
            <person name="Petroni G."/>
            <person name="Sassera D."/>
        </authorList>
    </citation>
    <scope>NUCLEOTIDE SEQUENCE [LARGE SCALE GENOMIC DNA]</scope>
    <source>
        <strain evidence="3 4">Sr 2-6</strain>
    </source>
</reference>
<dbReference type="EC" id="2.7.1.170" evidence="2"/>
<keyword evidence="2 3" id="KW-0418">Kinase</keyword>
<keyword evidence="2" id="KW-0547">Nucleotide-binding</keyword>
<dbReference type="NCBIfam" id="NF007141">
    <property type="entry name" value="PRK09585.1-5"/>
    <property type="match status" value="1"/>
</dbReference>
<dbReference type="EMBL" id="JARJFB010000018">
    <property type="protein sequence ID" value="MEA0970445.1"/>
    <property type="molecule type" value="Genomic_DNA"/>
</dbReference>
<comment type="similarity">
    <text evidence="2">Belongs to the anhydro-N-acetylmuramic acid kinase family.</text>
</comment>
<keyword evidence="2" id="KW-0067">ATP-binding</keyword>
<dbReference type="HAMAP" id="MF_01270">
    <property type="entry name" value="AnhMurNAc_kinase"/>
    <property type="match status" value="1"/>
</dbReference>
<dbReference type="PANTHER" id="PTHR30605">
    <property type="entry name" value="ANHYDRO-N-ACETYLMURAMIC ACID KINASE"/>
    <property type="match status" value="1"/>
</dbReference>
<comment type="catalytic activity">
    <reaction evidence="2">
        <text>1,6-anhydro-N-acetyl-beta-muramate + ATP + H2O = N-acetyl-D-muramate 6-phosphate + ADP + H(+)</text>
        <dbReference type="Rhea" id="RHEA:24952"/>
        <dbReference type="ChEBI" id="CHEBI:15377"/>
        <dbReference type="ChEBI" id="CHEBI:15378"/>
        <dbReference type="ChEBI" id="CHEBI:30616"/>
        <dbReference type="ChEBI" id="CHEBI:58690"/>
        <dbReference type="ChEBI" id="CHEBI:58722"/>
        <dbReference type="ChEBI" id="CHEBI:456216"/>
        <dbReference type="EC" id="2.7.1.170"/>
    </reaction>
</comment>
<keyword evidence="4" id="KW-1185">Reference proteome</keyword>
<evidence type="ECO:0000256" key="2">
    <source>
        <dbReference type="HAMAP-Rule" id="MF_01270"/>
    </source>
</evidence>
<name>A0ABU5NB94_9RICK</name>
<evidence type="ECO:0000313" key="3">
    <source>
        <dbReference type="EMBL" id="MEA0970445.1"/>
    </source>
</evidence>
<evidence type="ECO:0000313" key="4">
    <source>
        <dbReference type="Proteomes" id="UP001291687"/>
    </source>
</evidence>
<dbReference type="InterPro" id="IPR005338">
    <property type="entry name" value="Anhydro_N_Ac-Mur_kinase"/>
</dbReference>
<dbReference type="SUPFAM" id="SSF53067">
    <property type="entry name" value="Actin-like ATPase domain"/>
    <property type="match status" value="1"/>
</dbReference>
<dbReference type="InterPro" id="IPR043129">
    <property type="entry name" value="ATPase_NBD"/>
</dbReference>
<dbReference type="RefSeq" id="WP_322776349.1">
    <property type="nucleotide sequence ID" value="NZ_JARJFB010000018.1"/>
</dbReference>
<dbReference type="Pfam" id="PF03702">
    <property type="entry name" value="AnmK"/>
    <property type="match status" value="1"/>
</dbReference>
<gene>
    <name evidence="2" type="primary">anmK</name>
    <name evidence="3" type="ORF">Megvenef_00410</name>
</gene>
<comment type="function">
    <text evidence="2">Catalyzes the specific phosphorylation of 1,6-anhydro-N-acetylmuramic acid (anhMurNAc) with the simultaneous cleavage of the 1,6-anhydro ring, generating MurNAc-6-P. Is required for the utilization of anhMurNAc either imported from the medium or derived from its own cell wall murein, and thus plays a role in cell wall recycling.</text>
</comment>
<dbReference type="Proteomes" id="UP001291687">
    <property type="component" value="Unassembled WGS sequence"/>
</dbReference>
<keyword evidence="1 2" id="KW-0119">Carbohydrate metabolism</keyword>
<comment type="pathway">
    <text evidence="2">Amino-sugar metabolism; 1,6-anhydro-N-acetylmuramate degradation.</text>
</comment>